<dbReference type="InterPro" id="IPR000326">
    <property type="entry name" value="PAP2/HPO"/>
</dbReference>
<comment type="subcellular location">
    <subcellularLocation>
        <location evidence="1">Membrane</location>
        <topology evidence="1">Multi-pass membrane protein</topology>
    </subcellularLocation>
</comment>
<dbReference type="Pfam" id="PF01569">
    <property type="entry name" value="PAP2"/>
    <property type="match status" value="1"/>
</dbReference>
<evidence type="ECO:0000256" key="6">
    <source>
        <dbReference type="SAM" id="MobiDB-lite"/>
    </source>
</evidence>
<name>A0ABQ8TRM6_PERAM</name>
<comment type="caution">
    <text evidence="9">The sequence shown here is derived from an EMBL/GenBank/DDBJ whole genome shotgun (WGS) entry which is preliminary data.</text>
</comment>
<feature type="domain" description="Phosphatidic acid phosphatase type 2/haloperoxidase" evidence="8">
    <location>
        <begin position="95"/>
        <end position="239"/>
    </location>
</feature>
<keyword evidence="3 7" id="KW-0812">Transmembrane</keyword>
<dbReference type="PANTHER" id="PTHR10165">
    <property type="entry name" value="LIPID PHOSPHATE PHOSPHATASE"/>
    <property type="match status" value="1"/>
</dbReference>
<sequence>MLSDFFFPVGFPILLFFLFGQPYERGFYCDDESIRHPYKDSTISSAVLYVVGMVLPISSMLLIEYIHYQRTNNHVTRTLFGRNIHPWVWNCYKIIGVFGFGMACSQLTTDIAKYTVGRLRPHFFAVCMPDVDCLKDENKFRYIETFRCKNTDRHRLKDMRLSFPSGHSSFSAYTMIYLVIYLQARFTWQGSKLLRHFIQYLCFMMAVGTGLSRISDYKHHWSDVLIGSLQGALVAVLVNTKKILNTKPEGRRNIGRQKLRWLDGVEDDLRTLGVRRWRQKALVGQEWTKILRRPRLDFAKEEEEEEESLLYEVAVFVSDLFTAQRPGLTVVTETDGDPPSQSGNSATNRIC</sequence>
<feature type="transmembrane region" description="Helical" evidence="7">
    <location>
        <begin position="170"/>
        <end position="188"/>
    </location>
</feature>
<protein>
    <recommendedName>
        <fullName evidence="8">Phosphatidic acid phosphatase type 2/haloperoxidase domain-containing protein</fullName>
    </recommendedName>
</protein>
<evidence type="ECO:0000313" key="9">
    <source>
        <dbReference type="EMBL" id="KAJ4448370.1"/>
    </source>
</evidence>
<feature type="compositionally biased region" description="Polar residues" evidence="6">
    <location>
        <begin position="339"/>
        <end position="351"/>
    </location>
</feature>
<accession>A0ABQ8TRM6</accession>
<feature type="transmembrane region" description="Helical" evidence="7">
    <location>
        <begin position="43"/>
        <end position="66"/>
    </location>
</feature>
<keyword evidence="4 7" id="KW-1133">Transmembrane helix</keyword>
<organism evidence="9 10">
    <name type="scientific">Periplaneta americana</name>
    <name type="common">American cockroach</name>
    <name type="synonym">Blatta americana</name>
    <dbReference type="NCBI Taxonomy" id="6978"/>
    <lineage>
        <taxon>Eukaryota</taxon>
        <taxon>Metazoa</taxon>
        <taxon>Ecdysozoa</taxon>
        <taxon>Arthropoda</taxon>
        <taxon>Hexapoda</taxon>
        <taxon>Insecta</taxon>
        <taxon>Pterygota</taxon>
        <taxon>Neoptera</taxon>
        <taxon>Polyneoptera</taxon>
        <taxon>Dictyoptera</taxon>
        <taxon>Blattodea</taxon>
        <taxon>Blattoidea</taxon>
        <taxon>Blattidae</taxon>
        <taxon>Blattinae</taxon>
        <taxon>Periplaneta</taxon>
    </lineage>
</organism>
<proteinExistence type="inferred from homology"/>
<keyword evidence="10" id="KW-1185">Reference proteome</keyword>
<dbReference type="Gene3D" id="1.20.144.10">
    <property type="entry name" value="Phosphatidic acid phosphatase type 2/haloperoxidase"/>
    <property type="match status" value="1"/>
</dbReference>
<keyword evidence="5 7" id="KW-0472">Membrane</keyword>
<feature type="transmembrane region" description="Helical" evidence="7">
    <location>
        <begin position="5"/>
        <end position="23"/>
    </location>
</feature>
<dbReference type="PANTHER" id="PTHR10165:SF197">
    <property type="entry name" value="FI04477P-RELATED"/>
    <property type="match status" value="1"/>
</dbReference>
<dbReference type="SMART" id="SM00014">
    <property type="entry name" value="acidPPc"/>
    <property type="match status" value="1"/>
</dbReference>
<dbReference type="InterPro" id="IPR043216">
    <property type="entry name" value="PAP-like"/>
</dbReference>
<dbReference type="Proteomes" id="UP001148838">
    <property type="component" value="Unassembled WGS sequence"/>
</dbReference>
<evidence type="ECO:0000259" key="8">
    <source>
        <dbReference type="SMART" id="SM00014"/>
    </source>
</evidence>
<evidence type="ECO:0000256" key="5">
    <source>
        <dbReference type="ARBA" id="ARBA00023136"/>
    </source>
</evidence>
<evidence type="ECO:0000256" key="7">
    <source>
        <dbReference type="SAM" id="Phobius"/>
    </source>
</evidence>
<dbReference type="SUPFAM" id="SSF48317">
    <property type="entry name" value="Acid phosphatase/Vanadium-dependent haloperoxidase"/>
    <property type="match status" value="1"/>
</dbReference>
<feature type="transmembrane region" description="Helical" evidence="7">
    <location>
        <begin position="197"/>
        <end position="214"/>
    </location>
</feature>
<dbReference type="InterPro" id="IPR036938">
    <property type="entry name" value="PAP2/HPO_sf"/>
</dbReference>
<gene>
    <name evidence="9" type="ORF">ANN_10386</name>
</gene>
<evidence type="ECO:0000256" key="3">
    <source>
        <dbReference type="ARBA" id="ARBA00022692"/>
    </source>
</evidence>
<evidence type="ECO:0000256" key="4">
    <source>
        <dbReference type="ARBA" id="ARBA00022989"/>
    </source>
</evidence>
<dbReference type="EMBL" id="JAJSOF020000005">
    <property type="protein sequence ID" value="KAJ4448370.1"/>
    <property type="molecule type" value="Genomic_DNA"/>
</dbReference>
<dbReference type="CDD" id="cd03384">
    <property type="entry name" value="PAP2_wunen"/>
    <property type="match status" value="1"/>
</dbReference>
<evidence type="ECO:0000256" key="2">
    <source>
        <dbReference type="ARBA" id="ARBA00008816"/>
    </source>
</evidence>
<reference evidence="9 10" key="1">
    <citation type="journal article" date="2022" name="Allergy">
        <title>Genome assembly and annotation of Periplaneta americana reveal a comprehensive cockroach allergen profile.</title>
        <authorList>
            <person name="Wang L."/>
            <person name="Xiong Q."/>
            <person name="Saelim N."/>
            <person name="Wang L."/>
            <person name="Nong W."/>
            <person name="Wan A.T."/>
            <person name="Shi M."/>
            <person name="Liu X."/>
            <person name="Cao Q."/>
            <person name="Hui J.H.L."/>
            <person name="Sookrung N."/>
            <person name="Leung T.F."/>
            <person name="Tungtrongchitr A."/>
            <person name="Tsui S.K.W."/>
        </authorList>
    </citation>
    <scope>NUCLEOTIDE SEQUENCE [LARGE SCALE GENOMIC DNA]</scope>
    <source>
        <strain evidence="9">PWHHKU_190912</strain>
    </source>
</reference>
<comment type="similarity">
    <text evidence="2">Belongs to the PA-phosphatase related phosphoesterase family.</text>
</comment>
<evidence type="ECO:0000313" key="10">
    <source>
        <dbReference type="Proteomes" id="UP001148838"/>
    </source>
</evidence>
<evidence type="ECO:0000256" key="1">
    <source>
        <dbReference type="ARBA" id="ARBA00004141"/>
    </source>
</evidence>
<feature type="region of interest" description="Disordered" evidence="6">
    <location>
        <begin position="332"/>
        <end position="351"/>
    </location>
</feature>